<reference evidence="7 8" key="1">
    <citation type="submission" date="2019-09" db="EMBL/GenBank/DDBJ databases">
        <title>Segnochrobactrum spirostomi gen. nov., sp. nov., isolated from the ciliate Spirostomum cf. yagiui and description of a novel family, Segnochrobactraceae fam. nov. within the order Rhizobiales of the class Alphaproteobacteria.</title>
        <authorList>
            <person name="Akter S."/>
            <person name="Shazib S.U.A."/>
            <person name="Shin M.K."/>
        </authorList>
    </citation>
    <scope>NUCLEOTIDE SEQUENCE [LARGE SCALE GENOMIC DNA]</scope>
    <source>
        <strain evidence="7 8">Sp-1</strain>
    </source>
</reference>
<dbReference type="Gene3D" id="3.40.50.2300">
    <property type="match status" value="1"/>
</dbReference>
<evidence type="ECO:0000256" key="2">
    <source>
        <dbReference type="ARBA" id="ARBA00023125"/>
    </source>
</evidence>
<dbReference type="Pfam" id="PF00072">
    <property type="entry name" value="Response_reg"/>
    <property type="match status" value="1"/>
</dbReference>
<dbReference type="InterPro" id="IPR016032">
    <property type="entry name" value="Sig_transdc_resp-reg_C-effctor"/>
</dbReference>
<gene>
    <name evidence="7" type="ORF">F0357_19375</name>
</gene>
<proteinExistence type="predicted"/>
<sequence length="246" mass="26930">MREPTVYVVDDDPGLNASLAALFRSVGLKTEVFQHPQAFLDLPQISRPACILLDVRLPGINGLDVLEQIGQLGWTAPVIMISGHADVVMAVRALQTGARDFLEKPVNDTIMLQLVQHWIRWDANNYVCEVICDGIRGKLEMLTERERSVLDCMLRGLPNKAAARELNLSVKAVEGHRINVLHKMGVQSPVELARVVGVCPKATHNPMNCGRSVHSGSDGPAVCNFPNRRCGPMPAGPPALRVVARR</sequence>
<evidence type="ECO:0000256" key="1">
    <source>
        <dbReference type="ARBA" id="ARBA00023015"/>
    </source>
</evidence>
<dbReference type="InterPro" id="IPR001789">
    <property type="entry name" value="Sig_transdc_resp-reg_receiver"/>
</dbReference>
<organism evidence="7 8">
    <name type="scientific">Segnochrobactrum spirostomi</name>
    <dbReference type="NCBI Taxonomy" id="2608987"/>
    <lineage>
        <taxon>Bacteria</taxon>
        <taxon>Pseudomonadati</taxon>
        <taxon>Pseudomonadota</taxon>
        <taxon>Alphaproteobacteria</taxon>
        <taxon>Hyphomicrobiales</taxon>
        <taxon>Segnochrobactraceae</taxon>
        <taxon>Segnochrobactrum</taxon>
    </lineage>
</organism>
<dbReference type="Gene3D" id="1.10.10.10">
    <property type="entry name" value="Winged helix-like DNA-binding domain superfamily/Winged helix DNA-binding domain"/>
    <property type="match status" value="1"/>
</dbReference>
<protein>
    <submittedName>
        <fullName evidence="7">Response regulator transcription factor</fullName>
    </submittedName>
</protein>
<dbReference type="InterPro" id="IPR000792">
    <property type="entry name" value="Tscrpt_reg_LuxR_C"/>
</dbReference>
<comment type="caution">
    <text evidence="7">The sequence shown here is derived from an EMBL/GenBank/DDBJ whole genome shotgun (WGS) entry which is preliminary data.</text>
</comment>
<dbReference type="PANTHER" id="PTHR44688">
    <property type="entry name" value="DNA-BINDING TRANSCRIPTIONAL ACTIVATOR DEVR_DOSR"/>
    <property type="match status" value="1"/>
</dbReference>
<dbReference type="PROSITE" id="PS50110">
    <property type="entry name" value="RESPONSE_REGULATORY"/>
    <property type="match status" value="1"/>
</dbReference>
<keyword evidence="2" id="KW-0238">DNA-binding</keyword>
<dbReference type="InterPro" id="IPR036388">
    <property type="entry name" value="WH-like_DNA-bd_sf"/>
</dbReference>
<evidence type="ECO:0000313" key="8">
    <source>
        <dbReference type="Proteomes" id="UP000332515"/>
    </source>
</evidence>
<dbReference type="SMART" id="SM00448">
    <property type="entry name" value="REC"/>
    <property type="match status" value="1"/>
</dbReference>
<dbReference type="SUPFAM" id="SSF46894">
    <property type="entry name" value="C-terminal effector domain of the bipartite response regulators"/>
    <property type="match status" value="1"/>
</dbReference>
<dbReference type="SMART" id="SM00421">
    <property type="entry name" value="HTH_LUXR"/>
    <property type="match status" value="1"/>
</dbReference>
<dbReference type="EMBL" id="VWNA01000002">
    <property type="protein sequence ID" value="MQT14777.1"/>
    <property type="molecule type" value="Genomic_DNA"/>
</dbReference>
<evidence type="ECO:0000256" key="3">
    <source>
        <dbReference type="ARBA" id="ARBA00023163"/>
    </source>
</evidence>
<dbReference type="GO" id="GO:0003677">
    <property type="term" value="F:DNA binding"/>
    <property type="evidence" value="ECO:0007669"/>
    <property type="project" value="UniProtKB-KW"/>
</dbReference>
<evidence type="ECO:0000313" key="7">
    <source>
        <dbReference type="EMBL" id="MQT14777.1"/>
    </source>
</evidence>
<dbReference type="InterPro" id="IPR011006">
    <property type="entry name" value="CheY-like_superfamily"/>
</dbReference>
<dbReference type="PROSITE" id="PS50043">
    <property type="entry name" value="HTH_LUXR_2"/>
    <property type="match status" value="1"/>
</dbReference>
<dbReference type="SUPFAM" id="SSF52172">
    <property type="entry name" value="CheY-like"/>
    <property type="match status" value="1"/>
</dbReference>
<feature type="modified residue" description="4-aspartylphosphate" evidence="4">
    <location>
        <position position="54"/>
    </location>
</feature>
<dbReference type="GO" id="GO:0000160">
    <property type="term" value="P:phosphorelay signal transduction system"/>
    <property type="evidence" value="ECO:0007669"/>
    <property type="project" value="InterPro"/>
</dbReference>
<accession>A0A6A7Y8V2</accession>
<evidence type="ECO:0000259" key="6">
    <source>
        <dbReference type="PROSITE" id="PS50110"/>
    </source>
</evidence>
<name>A0A6A7Y8V2_9HYPH</name>
<keyword evidence="4" id="KW-0597">Phosphoprotein</keyword>
<feature type="domain" description="HTH luxR-type" evidence="5">
    <location>
        <begin position="135"/>
        <end position="200"/>
    </location>
</feature>
<dbReference type="PRINTS" id="PR00038">
    <property type="entry name" value="HTHLUXR"/>
</dbReference>
<evidence type="ECO:0000259" key="5">
    <source>
        <dbReference type="PROSITE" id="PS50043"/>
    </source>
</evidence>
<keyword evidence="8" id="KW-1185">Reference proteome</keyword>
<dbReference type="GO" id="GO:0006355">
    <property type="term" value="P:regulation of DNA-templated transcription"/>
    <property type="evidence" value="ECO:0007669"/>
    <property type="project" value="InterPro"/>
</dbReference>
<dbReference type="AlphaFoldDB" id="A0A6A7Y8V2"/>
<keyword evidence="3" id="KW-0804">Transcription</keyword>
<dbReference type="RefSeq" id="WP_153488024.1">
    <property type="nucleotide sequence ID" value="NZ_VWNA01000002.1"/>
</dbReference>
<dbReference type="CDD" id="cd06170">
    <property type="entry name" value="LuxR_C_like"/>
    <property type="match status" value="1"/>
</dbReference>
<feature type="domain" description="Response regulatory" evidence="6">
    <location>
        <begin position="5"/>
        <end position="119"/>
    </location>
</feature>
<evidence type="ECO:0000256" key="4">
    <source>
        <dbReference type="PROSITE-ProRule" id="PRU00169"/>
    </source>
</evidence>
<dbReference type="PANTHER" id="PTHR44688:SF16">
    <property type="entry name" value="DNA-BINDING TRANSCRIPTIONAL ACTIVATOR DEVR_DOSR"/>
    <property type="match status" value="1"/>
</dbReference>
<dbReference type="Pfam" id="PF00196">
    <property type="entry name" value="GerE"/>
    <property type="match status" value="1"/>
</dbReference>
<dbReference type="Proteomes" id="UP000332515">
    <property type="component" value="Unassembled WGS sequence"/>
</dbReference>
<keyword evidence="1" id="KW-0805">Transcription regulation</keyword>